<proteinExistence type="predicted"/>
<dbReference type="Pfam" id="PF12680">
    <property type="entry name" value="SnoaL_2"/>
    <property type="match status" value="1"/>
</dbReference>
<evidence type="ECO:0000313" key="3">
    <source>
        <dbReference type="Proteomes" id="UP001589568"/>
    </source>
</evidence>
<dbReference type="Gene3D" id="3.10.450.50">
    <property type="match status" value="1"/>
</dbReference>
<keyword evidence="3" id="KW-1185">Reference proteome</keyword>
<evidence type="ECO:0000313" key="2">
    <source>
        <dbReference type="EMBL" id="MFB9467904.1"/>
    </source>
</evidence>
<dbReference type="RefSeq" id="WP_345409337.1">
    <property type="nucleotide sequence ID" value="NZ_JBHMCF010000002.1"/>
</dbReference>
<feature type="domain" description="SnoaL-like" evidence="1">
    <location>
        <begin position="26"/>
        <end position="117"/>
    </location>
</feature>
<comment type="caution">
    <text evidence="2">The sequence shown here is derived from an EMBL/GenBank/DDBJ whole genome shotgun (WGS) entry which is preliminary data.</text>
</comment>
<evidence type="ECO:0000259" key="1">
    <source>
        <dbReference type="Pfam" id="PF12680"/>
    </source>
</evidence>
<dbReference type="SUPFAM" id="SSF54427">
    <property type="entry name" value="NTF2-like"/>
    <property type="match status" value="1"/>
</dbReference>
<sequence>MPERTPRDLFARFQHNVLSGAAALDAEMLADDVVVEQPFARHRTEGRERVAAMAEEGRASLPVAFEEFRDVTVHETADPEVIVTEYRLVGTLRGSDVRAQAAFVVVLRARDGRIVHWREYQDRAAIAEALA</sequence>
<reference evidence="2 3" key="1">
    <citation type="submission" date="2024-09" db="EMBL/GenBank/DDBJ databases">
        <authorList>
            <person name="Sun Q."/>
            <person name="Mori K."/>
        </authorList>
    </citation>
    <scope>NUCLEOTIDE SEQUENCE [LARGE SCALE GENOMIC DNA]</scope>
    <source>
        <strain evidence="2 3">JCM 3324</strain>
    </source>
</reference>
<organism evidence="2 3">
    <name type="scientific">Nonomuraea salmonea</name>
    <dbReference type="NCBI Taxonomy" id="46181"/>
    <lineage>
        <taxon>Bacteria</taxon>
        <taxon>Bacillati</taxon>
        <taxon>Actinomycetota</taxon>
        <taxon>Actinomycetes</taxon>
        <taxon>Streptosporangiales</taxon>
        <taxon>Streptosporangiaceae</taxon>
        <taxon>Nonomuraea</taxon>
    </lineage>
</organism>
<name>A0ABV5NDM8_9ACTN</name>
<dbReference type="EMBL" id="JBHMCF010000002">
    <property type="protein sequence ID" value="MFB9467904.1"/>
    <property type="molecule type" value="Genomic_DNA"/>
</dbReference>
<dbReference type="InterPro" id="IPR037401">
    <property type="entry name" value="SnoaL-like"/>
</dbReference>
<gene>
    <name evidence="2" type="ORF">ACFFR3_00215</name>
</gene>
<dbReference type="InterPro" id="IPR032710">
    <property type="entry name" value="NTF2-like_dom_sf"/>
</dbReference>
<dbReference type="Proteomes" id="UP001589568">
    <property type="component" value="Unassembled WGS sequence"/>
</dbReference>
<protein>
    <submittedName>
        <fullName evidence="2">Nuclear transport factor 2 family protein</fullName>
    </submittedName>
</protein>
<accession>A0ABV5NDM8</accession>